<evidence type="ECO:0000313" key="1">
    <source>
        <dbReference type="EMBL" id="KAB2399359.1"/>
    </source>
</evidence>
<evidence type="ECO:0000313" key="5">
    <source>
        <dbReference type="EMBL" id="UYW66857.1"/>
    </source>
</evidence>
<dbReference type="GeneID" id="93010295"/>
<protein>
    <submittedName>
        <fullName evidence="5">Sulfur carrier protein ThiS</fullName>
    </submittedName>
    <submittedName>
        <fullName evidence="1">Thiamine biosynthesis protein ThiS</fullName>
    </submittedName>
</protein>
<dbReference type="AlphaFoldDB" id="A0A063CH01"/>
<dbReference type="InterPro" id="IPR012675">
    <property type="entry name" value="Beta-grasp_dom_sf"/>
</dbReference>
<dbReference type="EMBL" id="LOMT01000024">
    <property type="protein sequence ID" value="KXY01755.1"/>
    <property type="molecule type" value="Genomic_DNA"/>
</dbReference>
<dbReference type="EMBL" id="CP109872">
    <property type="protein sequence ID" value="UYW66857.1"/>
    <property type="molecule type" value="Genomic_DNA"/>
</dbReference>
<dbReference type="Proteomes" id="UP000475765">
    <property type="component" value="Unassembled WGS sequence"/>
</dbReference>
<dbReference type="Proteomes" id="UP000075591">
    <property type="component" value="Unassembled WGS sequence"/>
</dbReference>
<dbReference type="Pfam" id="PF02597">
    <property type="entry name" value="ThiS"/>
    <property type="match status" value="1"/>
</dbReference>
<dbReference type="EMBL" id="CP070339">
    <property type="protein sequence ID" value="QRY13563.1"/>
    <property type="molecule type" value="Genomic_DNA"/>
</dbReference>
<dbReference type="SUPFAM" id="SSF54285">
    <property type="entry name" value="MoaD/ThiS"/>
    <property type="match status" value="1"/>
</dbReference>
<dbReference type="EMBL" id="JAEFBZ010000001">
    <property type="protein sequence ID" value="MBK1611047.1"/>
    <property type="molecule type" value="Genomic_DNA"/>
</dbReference>
<dbReference type="InterPro" id="IPR010035">
    <property type="entry name" value="Thi_S"/>
</dbReference>
<dbReference type="Proteomes" id="UP001163707">
    <property type="component" value="Chromosome"/>
</dbReference>
<dbReference type="NCBIfam" id="TIGR01683">
    <property type="entry name" value="thiS"/>
    <property type="match status" value="1"/>
</dbReference>
<dbReference type="Proteomes" id="UP000663613">
    <property type="component" value="Chromosome"/>
</dbReference>
<evidence type="ECO:0000313" key="9">
    <source>
        <dbReference type="Proteomes" id="UP000663613"/>
    </source>
</evidence>
<reference evidence="3 8" key="3">
    <citation type="submission" date="2020-12" db="EMBL/GenBank/DDBJ databases">
        <title>Genome assembly for a thermostable protease producing Bacillus cereus MAKP1 strain isolated from chicken gut.</title>
        <authorList>
            <person name="Malaviya A."/>
        </authorList>
    </citation>
    <scope>NUCLEOTIDE SEQUENCE [LARGE SCALE GENOMIC DNA]</scope>
    <source>
        <strain evidence="3 8">MAKP1</strain>
    </source>
</reference>
<reference evidence="1 7" key="2">
    <citation type="submission" date="2019-10" db="EMBL/GenBank/DDBJ databases">
        <title>Bacillus from the desert of Cuatro Cinegas, Coahuila.</title>
        <authorList>
            <person name="Olmedo-Alvarez G."/>
            <person name="Saldana S."/>
            <person name="Barcelo D."/>
        </authorList>
    </citation>
    <scope>NUCLEOTIDE SEQUENCE [LARGE SCALE GENOMIC DNA]</scope>
    <source>
        <strain evidence="1 7">CH417_13T</strain>
    </source>
</reference>
<reference evidence="4 9" key="4">
    <citation type="submission" date="2021-02" db="EMBL/GenBank/DDBJ databases">
        <title>Bacillus cereus VKM B-370.</title>
        <authorList>
            <person name="Kazantseva O.A."/>
            <person name="Piligrimova E.G."/>
            <person name="Buzikov R.M."/>
            <person name="Shadrin A.M."/>
        </authorList>
    </citation>
    <scope>NUCLEOTIDE SEQUENCE [LARGE SCALE GENOMIC DNA]</scope>
    <source>
        <strain evidence="4 9">VKM B-370</strain>
    </source>
</reference>
<evidence type="ECO:0000313" key="8">
    <source>
        <dbReference type="Proteomes" id="UP000613452"/>
    </source>
</evidence>
<reference evidence="2 6" key="1">
    <citation type="submission" date="2015-12" db="EMBL/GenBank/DDBJ databases">
        <title>Bacillus cereus Group isolate.</title>
        <authorList>
            <person name="Kovac J."/>
        </authorList>
    </citation>
    <scope>NUCLEOTIDE SEQUENCE [LARGE SCALE GENOMIC DNA]</scope>
    <source>
        <strain evidence="2 6">FSL W8-0275</strain>
    </source>
</reference>
<dbReference type="InterPro" id="IPR003749">
    <property type="entry name" value="ThiS/MoaD-like"/>
</dbReference>
<reference evidence="5" key="5">
    <citation type="submission" date="2023-02" db="EMBL/GenBank/DDBJ databases">
        <title>Complete Genome Sequence of Bacillus cereus sensu lato isolate BC38B from pepper closely related to the Bacillus anthracis clade.</title>
        <authorList>
            <person name="Abdelli M."/>
            <person name="Cerar Kisek T."/>
            <person name="Falaise C."/>
            <person name="Cumont A."/>
            <person name="Giraud M."/>
            <person name="Chatoux J."/>
            <person name="Rogee S."/>
            <person name="Dadvisard M."/>
            <person name="Larigauderie G."/>
            <person name="Raynaud F."/>
            <person name="Godic Torkar K."/>
            <person name="Ramisse V."/>
        </authorList>
    </citation>
    <scope>NUCLEOTIDE SEQUENCE</scope>
    <source>
        <strain evidence="5">BC38B</strain>
    </source>
</reference>
<evidence type="ECO:0000313" key="4">
    <source>
        <dbReference type="EMBL" id="QRY13563.1"/>
    </source>
</evidence>
<gene>
    <name evidence="1" type="primary">thiS</name>
    <name evidence="2" type="ORF">AT274_15330</name>
    <name evidence="1" type="ORF">F8172_03150</name>
    <name evidence="3" type="ORF">JCR31_24385</name>
    <name evidence="4" type="ORF">JTF64_15800</name>
    <name evidence="5" type="ORF">OK229_13695</name>
</gene>
<dbReference type="KEGG" id="bcef:BcrFT9_00680"/>
<evidence type="ECO:0000313" key="6">
    <source>
        <dbReference type="Proteomes" id="UP000075591"/>
    </source>
</evidence>
<dbReference type="InterPro" id="IPR016155">
    <property type="entry name" value="Mopterin_synth/thiamin_S_b"/>
</dbReference>
<dbReference type="Proteomes" id="UP000613452">
    <property type="component" value="Unassembled WGS sequence"/>
</dbReference>
<name>A0A063CH01_BACCE</name>
<accession>A0A063CH01</accession>
<dbReference type="Gene3D" id="3.10.20.30">
    <property type="match status" value="1"/>
</dbReference>
<proteinExistence type="predicted"/>
<evidence type="ECO:0000313" key="7">
    <source>
        <dbReference type="Proteomes" id="UP000475765"/>
    </source>
</evidence>
<dbReference type="CDD" id="cd00565">
    <property type="entry name" value="Ubl_ThiS"/>
    <property type="match status" value="1"/>
</dbReference>
<dbReference type="PANTHER" id="PTHR34472:SF1">
    <property type="entry name" value="SULFUR CARRIER PROTEIN THIS"/>
    <property type="match status" value="1"/>
</dbReference>
<sequence>MNLKINGNQIEVPESVKTVAELLTHLELDNRIVVVERNKDILQKDDHTDTSVFDGDQIEIVTFVGGG</sequence>
<dbReference type="RefSeq" id="WP_001049505.1">
    <property type="nucleotide sequence ID" value="NZ_AP022857.1"/>
</dbReference>
<dbReference type="PATRIC" id="fig|1396.419.peg.4240"/>
<dbReference type="OMA" id="DTGTIQD"/>
<organism evidence="1 7">
    <name type="scientific">Bacillus cereus</name>
    <dbReference type="NCBI Taxonomy" id="1396"/>
    <lineage>
        <taxon>Bacteria</taxon>
        <taxon>Bacillati</taxon>
        <taxon>Bacillota</taxon>
        <taxon>Bacilli</taxon>
        <taxon>Bacillales</taxon>
        <taxon>Bacillaceae</taxon>
        <taxon>Bacillus</taxon>
        <taxon>Bacillus cereus group</taxon>
    </lineage>
</organism>
<dbReference type="eggNOG" id="COG2104">
    <property type="taxonomic scope" value="Bacteria"/>
</dbReference>
<dbReference type="PANTHER" id="PTHR34472">
    <property type="entry name" value="SULFUR CARRIER PROTEIN THIS"/>
    <property type="match status" value="1"/>
</dbReference>
<dbReference type="EMBL" id="WBPP01000007">
    <property type="protein sequence ID" value="KAB2399359.1"/>
    <property type="molecule type" value="Genomic_DNA"/>
</dbReference>
<evidence type="ECO:0000313" key="3">
    <source>
        <dbReference type="EMBL" id="MBK1611047.1"/>
    </source>
</evidence>
<evidence type="ECO:0000313" key="2">
    <source>
        <dbReference type="EMBL" id="KXY01755.1"/>
    </source>
</evidence>